<accession>A0A7C8KC92</accession>
<evidence type="ECO:0000313" key="1">
    <source>
        <dbReference type="EMBL" id="TGJ74656.1"/>
    </source>
</evidence>
<dbReference type="EMBL" id="SOZJ01000001">
    <property type="protein sequence ID" value="TGJ74656.1"/>
    <property type="molecule type" value="Genomic_DNA"/>
</dbReference>
<protein>
    <submittedName>
        <fullName evidence="1">Uncharacterized protein</fullName>
    </submittedName>
</protein>
<proteinExistence type="predicted"/>
<organism evidence="1 2">
    <name type="scientific">Orbilia oligospora</name>
    <name type="common">Nematode-trapping fungus</name>
    <name type="synonym">Arthrobotrys oligospora</name>
    <dbReference type="NCBI Taxonomy" id="2813651"/>
    <lineage>
        <taxon>Eukaryota</taxon>
        <taxon>Fungi</taxon>
        <taxon>Dikarya</taxon>
        <taxon>Ascomycota</taxon>
        <taxon>Pezizomycotina</taxon>
        <taxon>Orbiliomycetes</taxon>
        <taxon>Orbiliales</taxon>
        <taxon>Orbiliaceae</taxon>
        <taxon>Orbilia</taxon>
    </lineage>
</organism>
<sequence length="108" mass="12351">MHTSTKGERGGDDNRTKNLTRLTHPECIRSPTIWINYDALPKLIQNLEREMELMSSELIVSSTFKNYSIAFFFSRKYTSIQKASVTLSPPYKNGGTDPLTKTTILFLF</sequence>
<evidence type="ECO:0000313" key="2">
    <source>
        <dbReference type="Proteomes" id="UP000297595"/>
    </source>
</evidence>
<gene>
    <name evidence="1" type="ORF">EYR41_001631</name>
</gene>
<comment type="caution">
    <text evidence="1">The sequence shown here is derived from an EMBL/GenBank/DDBJ whole genome shotgun (WGS) entry which is preliminary data.</text>
</comment>
<dbReference type="AlphaFoldDB" id="A0A7C8KC92"/>
<reference evidence="1 2" key="1">
    <citation type="submission" date="2019-03" db="EMBL/GenBank/DDBJ databases">
        <title>Nematode-trapping fungi genome.</title>
        <authorList>
            <person name="Vidal-Diez De Ulzurrun G."/>
        </authorList>
    </citation>
    <scope>NUCLEOTIDE SEQUENCE [LARGE SCALE GENOMIC DNA]</scope>
    <source>
        <strain evidence="1 2">TWF154</strain>
    </source>
</reference>
<name>A0A7C8KC92_ORBOL</name>
<dbReference type="Proteomes" id="UP000297595">
    <property type="component" value="Unassembled WGS sequence"/>
</dbReference>